<evidence type="ECO:0000313" key="3">
    <source>
        <dbReference type="Proteomes" id="UP000070444"/>
    </source>
</evidence>
<dbReference type="GO" id="GO:0005763">
    <property type="term" value="C:mitochondrial small ribosomal subunit"/>
    <property type="evidence" value="ECO:0007669"/>
    <property type="project" value="TreeGrafter"/>
</dbReference>
<sequence length="109" mass="12439">MPLYEALLITRNNLEIAALSSILKQTCTQIWKQQGVVRKVANYGPFTLPHKIKKNQMIFTHGQKLTLHFDSNPFTLADIRNQLKADPRIIRFGIVKLGDNLPSLVQDIK</sequence>
<dbReference type="GO" id="GO:0003735">
    <property type="term" value="F:structural constituent of ribosome"/>
    <property type="evidence" value="ECO:0007669"/>
    <property type="project" value="InterPro"/>
</dbReference>
<dbReference type="Pfam" id="PF01250">
    <property type="entry name" value="Ribosomal_S6"/>
    <property type="match status" value="1"/>
</dbReference>
<evidence type="ECO:0008006" key="4">
    <source>
        <dbReference type="Google" id="ProtNLM"/>
    </source>
</evidence>
<dbReference type="InterPro" id="IPR014717">
    <property type="entry name" value="Transl_elong_EF1B/ribsomal_bS6"/>
</dbReference>
<accession>A0A137P894</accession>
<dbReference type="SUPFAM" id="SSF54995">
    <property type="entry name" value="Ribosomal protein S6"/>
    <property type="match status" value="1"/>
</dbReference>
<dbReference type="InterPro" id="IPR000529">
    <property type="entry name" value="Ribosomal_bS6"/>
</dbReference>
<evidence type="ECO:0000313" key="2">
    <source>
        <dbReference type="EMBL" id="KXN71228.1"/>
    </source>
</evidence>
<dbReference type="AlphaFoldDB" id="A0A137P894"/>
<protein>
    <recommendedName>
        <fullName evidence="4">Ribosomal protein S6</fullName>
    </recommendedName>
</protein>
<dbReference type="InterPro" id="IPR035980">
    <property type="entry name" value="Ribosomal_bS6_sf"/>
</dbReference>
<dbReference type="EMBL" id="KQ964480">
    <property type="protein sequence ID" value="KXN71228.1"/>
    <property type="molecule type" value="Genomic_DNA"/>
</dbReference>
<dbReference type="Proteomes" id="UP000070444">
    <property type="component" value="Unassembled WGS sequence"/>
</dbReference>
<evidence type="ECO:0000256" key="1">
    <source>
        <dbReference type="ARBA" id="ARBA00009512"/>
    </source>
</evidence>
<dbReference type="PANTHER" id="PTHR21011:SF1">
    <property type="entry name" value="SMALL RIBOSOMAL SUBUNIT PROTEIN BS6M"/>
    <property type="match status" value="1"/>
</dbReference>
<dbReference type="OrthoDB" id="10259681at2759"/>
<name>A0A137P894_CONC2</name>
<dbReference type="GO" id="GO:0006412">
    <property type="term" value="P:translation"/>
    <property type="evidence" value="ECO:0007669"/>
    <property type="project" value="InterPro"/>
</dbReference>
<proteinExistence type="inferred from homology"/>
<dbReference type="Gene3D" id="3.30.70.60">
    <property type="match status" value="1"/>
</dbReference>
<dbReference type="GO" id="GO:0070181">
    <property type="term" value="F:small ribosomal subunit rRNA binding"/>
    <property type="evidence" value="ECO:0007669"/>
    <property type="project" value="TreeGrafter"/>
</dbReference>
<organism evidence="2 3">
    <name type="scientific">Conidiobolus coronatus (strain ATCC 28846 / CBS 209.66 / NRRL 28638)</name>
    <name type="common">Delacroixia coronata</name>
    <dbReference type="NCBI Taxonomy" id="796925"/>
    <lineage>
        <taxon>Eukaryota</taxon>
        <taxon>Fungi</taxon>
        <taxon>Fungi incertae sedis</taxon>
        <taxon>Zoopagomycota</taxon>
        <taxon>Entomophthoromycotina</taxon>
        <taxon>Entomophthoromycetes</taxon>
        <taxon>Entomophthorales</taxon>
        <taxon>Ancylistaceae</taxon>
        <taxon>Conidiobolus</taxon>
    </lineage>
</organism>
<reference evidence="2 3" key="1">
    <citation type="journal article" date="2015" name="Genome Biol. Evol.">
        <title>Phylogenomic analyses indicate that early fungi evolved digesting cell walls of algal ancestors of land plants.</title>
        <authorList>
            <person name="Chang Y."/>
            <person name="Wang S."/>
            <person name="Sekimoto S."/>
            <person name="Aerts A.L."/>
            <person name="Choi C."/>
            <person name="Clum A."/>
            <person name="LaButti K.M."/>
            <person name="Lindquist E.A."/>
            <person name="Yee Ngan C."/>
            <person name="Ohm R.A."/>
            <person name="Salamov A.A."/>
            <person name="Grigoriev I.V."/>
            <person name="Spatafora J.W."/>
            <person name="Berbee M.L."/>
        </authorList>
    </citation>
    <scope>NUCLEOTIDE SEQUENCE [LARGE SCALE GENOMIC DNA]</scope>
    <source>
        <strain evidence="2 3">NRRL 28638</strain>
    </source>
</reference>
<dbReference type="OMA" id="RGVQYWG"/>
<keyword evidence="3" id="KW-1185">Reference proteome</keyword>
<dbReference type="PANTHER" id="PTHR21011">
    <property type="entry name" value="MITOCHONDRIAL 28S RIBOSOMAL PROTEIN S6"/>
    <property type="match status" value="1"/>
</dbReference>
<gene>
    <name evidence="2" type="ORF">CONCODRAFT_49004</name>
</gene>
<dbReference type="CDD" id="cd15465">
    <property type="entry name" value="bS6_mito"/>
    <property type="match status" value="1"/>
</dbReference>
<comment type="similarity">
    <text evidence="1">Belongs to the bacterial ribosomal protein bS6 family.</text>
</comment>
<dbReference type="STRING" id="796925.A0A137P894"/>